<dbReference type="EMBL" id="AP022345">
    <property type="protein sequence ID" value="BBU69531.1"/>
    <property type="molecule type" value="Genomic_DNA"/>
</dbReference>
<feature type="domain" description="tRNA pseudouridine synthase II TruB subfamily 1 C-terminal" evidence="7">
    <location>
        <begin position="268"/>
        <end position="329"/>
    </location>
</feature>
<keyword evidence="3 5" id="KW-0819">tRNA processing</keyword>
<comment type="function">
    <text evidence="5">Responsible for synthesis of pseudouridine from uracil-55 in the psi GC loop of transfer RNAs.</text>
</comment>
<dbReference type="InterPro" id="IPR014780">
    <property type="entry name" value="tRNA_psdUridine_synth_TruB"/>
</dbReference>
<dbReference type="Pfam" id="PF09157">
    <property type="entry name" value="TruB-C_2"/>
    <property type="match status" value="1"/>
</dbReference>
<feature type="domain" description="Pseudouridine synthase II N-terminal" evidence="6">
    <location>
        <begin position="40"/>
        <end position="193"/>
    </location>
</feature>
<dbReference type="InterPro" id="IPR020103">
    <property type="entry name" value="PsdUridine_synth_cat_dom_sf"/>
</dbReference>
<dbReference type="GO" id="GO:1990481">
    <property type="term" value="P:mRNA pseudouridine synthesis"/>
    <property type="evidence" value="ECO:0007669"/>
    <property type="project" value="TreeGrafter"/>
</dbReference>
<feature type="domain" description="tRNA pseudouridylate synthase B C-terminal" evidence="8">
    <location>
        <begin position="194"/>
        <end position="251"/>
    </location>
</feature>
<gene>
    <name evidence="5" type="primary">truB</name>
    <name evidence="9" type="ORF">ICHIAU1_18140</name>
</gene>
<evidence type="ECO:0000256" key="3">
    <source>
        <dbReference type="ARBA" id="ARBA00022694"/>
    </source>
</evidence>
<comment type="catalytic activity">
    <reaction evidence="1 5">
        <text>uridine(55) in tRNA = pseudouridine(55) in tRNA</text>
        <dbReference type="Rhea" id="RHEA:42532"/>
        <dbReference type="Rhea" id="RHEA-COMP:10101"/>
        <dbReference type="Rhea" id="RHEA-COMP:10102"/>
        <dbReference type="ChEBI" id="CHEBI:65314"/>
        <dbReference type="ChEBI" id="CHEBI:65315"/>
        <dbReference type="EC" id="5.4.99.25"/>
    </reaction>
</comment>
<dbReference type="AlphaFoldDB" id="A0A679I4S7"/>
<dbReference type="Gene3D" id="2.30.130.10">
    <property type="entry name" value="PUA domain"/>
    <property type="match status" value="1"/>
</dbReference>
<dbReference type="Pfam" id="PF16198">
    <property type="entry name" value="TruB_C_2"/>
    <property type="match status" value="1"/>
</dbReference>
<evidence type="ECO:0000256" key="5">
    <source>
        <dbReference type="HAMAP-Rule" id="MF_01080"/>
    </source>
</evidence>
<dbReference type="GO" id="GO:0031119">
    <property type="term" value="P:tRNA pseudouridine synthesis"/>
    <property type="evidence" value="ECO:0007669"/>
    <property type="project" value="UniProtKB-UniRule"/>
</dbReference>
<evidence type="ECO:0000313" key="10">
    <source>
        <dbReference type="Proteomes" id="UP000463961"/>
    </source>
</evidence>
<dbReference type="GO" id="GO:0003723">
    <property type="term" value="F:RNA binding"/>
    <property type="evidence" value="ECO:0007669"/>
    <property type="project" value="InterPro"/>
</dbReference>
<evidence type="ECO:0000313" key="9">
    <source>
        <dbReference type="EMBL" id="BBU69531.1"/>
    </source>
</evidence>
<protein>
    <recommendedName>
        <fullName evidence="5">tRNA pseudouridine synthase B</fullName>
        <ecNumber evidence="5">5.4.99.25</ecNumber>
    </recommendedName>
    <alternativeName>
        <fullName evidence="5">tRNA pseudouridine(55) synthase</fullName>
        <shortName evidence="5">Psi55 synthase</shortName>
    </alternativeName>
    <alternativeName>
        <fullName evidence="5">tRNA pseudouridylate synthase</fullName>
    </alternativeName>
    <alternativeName>
        <fullName evidence="5">tRNA-uridine isomerase</fullName>
    </alternativeName>
</protein>
<dbReference type="PANTHER" id="PTHR13767">
    <property type="entry name" value="TRNA-PSEUDOURIDINE SYNTHASE"/>
    <property type="match status" value="1"/>
</dbReference>
<keyword evidence="4 5" id="KW-0413">Isomerase</keyword>
<dbReference type="GO" id="GO:0160148">
    <property type="term" value="F:tRNA pseudouridine(55) synthase activity"/>
    <property type="evidence" value="ECO:0007669"/>
    <property type="project" value="UniProtKB-EC"/>
</dbReference>
<evidence type="ECO:0000256" key="2">
    <source>
        <dbReference type="ARBA" id="ARBA00005642"/>
    </source>
</evidence>
<dbReference type="CDD" id="cd02573">
    <property type="entry name" value="PseudoU_synth_EcTruB"/>
    <property type="match status" value="1"/>
</dbReference>
<feature type="active site" description="Nucleophile" evidence="5">
    <location>
        <position position="55"/>
    </location>
</feature>
<name>A0A679I4S7_9RHOO</name>
<keyword evidence="10" id="KW-1185">Reference proteome</keyword>
<dbReference type="Proteomes" id="UP000463961">
    <property type="component" value="Chromosome"/>
</dbReference>
<dbReference type="Gene3D" id="3.30.2350.10">
    <property type="entry name" value="Pseudouridine synthase"/>
    <property type="match status" value="1"/>
</dbReference>
<dbReference type="InterPro" id="IPR036974">
    <property type="entry name" value="PUA_sf"/>
</dbReference>
<evidence type="ECO:0000256" key="1">
    <source>
        <dbReference type="ARBA" id="ARBA00000385"/>
    </source>
</evidence>
<reference evidence="10" key="1">
    <citation type="submission" date="2020-01" db="EMBL/GenBank/DDBJ databases">
        <title>Phosphoaccumulans saitamaens gen. nov., sp. nov., a polyphosphate accumulating bacterium isolated from surface river water.</title>
        <authorList>
            <person name="Watanabe K."/>
            <person name="Suda W."/>
        </authorList>
    </citation>
    <scope>NUCLEOTIDE SEQUENCE [LARGE SCALE GENOMIC DNA]</scope>
    <source>
        <strain evidence="10">ICHIAU1</strain>
    </source>
</reference>
<dbReference type="InterPro" id="IPR032819">
    <property type="entry name" value="TruB_C"/>
</dbReference>
<organism evidence="9 10">
    <name type="scientific">Fluviibacter phosphoraccumulans</name>
    <dbReference type="NCBI Taxonomy" id="1751046"/>
    <lineage>
        <taxon>Bacteria</taxon>
        <taxon>Pseudomonadati</taxon>
        <taxon>Pseudomonadota</taxon>
        <taxon>Betaproteobacteria</taxon>
        <taxon>Rhodocyclales</taxon>
        <taxon>Fluviibacteraceae</taxon>
        <taxon>Fluviibacter</taxon>
    </lineage>
</organism>
<dbReference type="HAMAP" id="MF_01080">
    <property type="entry name" value="TruB_bact"/>
    <property type="match status" value="1"/>
</dbReference>
<dbReference type="PANTHER" id="PTHR13767:SF2">
    <property type="entry name" value="PSEUDOURIDYLATE SYNTHASE TRUB1"/>
    <property type="match status" value="1"/>
</dbReference>
<sequence length="334" mass="36111">MPLQDLPVIPRPDKWRNLDGVVLLDKPVGLTSNQALQAVRRLFAACKGGHTGTLDPFATGVLPLCLGEATKFSADLLNADKTYLATVRFGQCTDTGDLTGTVTESTDQLPTLDQLHNILAQFTGDSEQIPPMYSALKRDGQPLYKLARAGIEVERQPRKVHLQELAWSDIQTNEAGRVLTANLSVRCSKGTYIRTLAEDIAVAVASLAHLVALRRTQVGEITLTGCLTLGQLVTGVTQFTVEGKQSSDLAFIRAGLLQPADFLVQNLPRLDISDQQAILCRHGNAFKPESGQSCKAESSVRIYLADRLLGVGQVQGDGKDQKIQPVRLVSSSNS</sequence>
<dbReference type="EC" id="5.4.99.25" evidence="5"/>
<dbReference type="SUPFAM" id="SSF55120">
    <property type="entry name" value="Pseudouridine synthase"/>
    <property type="match status" value="1"/>
</dbReference>
<accession>A0A679I4S7</accession>
<dbReference type="Pfam" id="PF01509">
    <property type="entry name" value="TruB_N"/>
    <property type="match status" value="1"/>
</dbReference>
<evidence type="ECO:0000259" key="6">
    <source>
        <dbReference type="Pfam" id="PF01509"/>
    </source>
</evidence>
<evidence type="ECO:0000259" key="7">
    <source>
        <dbReference type="Pfam" id="PF09157"/>
    </source>
</evidence>
<evidence type="ECO:0000259" key="8">
    <source>
        <dbReference type="Pfam" id="PF16198"/>
    </source>
</evidence>
<evidence type="ECO:0000256" key="4">
    <source>
        <dbReference type="ARBA" id="ARBA00023235"/>
    </source>
</evidence>
<dbReference type="NCBIfam" id="TIGR00431">
    <property type="entry name" value="TruB"/>
    <property type="match status" value="1"/>
</dbReference>
<proteinExistence type="inferred from homology"/>
<dbReference type="InterPro" id="IPR015240">
    <property type="entry name" value="tRNA_sdUridine_synth_fam1_C"/>
</dbReference>
<dbReference type="InterPro" id="IPR002501">
    <property type="entry name" value="PsdUridine_synth_N"/>
</dbReference>
<comment type="similarity">
    <text evidence="2 5">Belongs to the pseudouridine synthase TruB family. Type 1 subfamily.</text>
</comment>